<dbReference type="InterPro" id="IPR001447">
    <property type="entry name" value="Arylamine_N-AcTrfase"/>
</dbReference>
<keyword evidence="5" id="KW-1185">Reference proteome</keyword>
<dbReference type="EMBL" id="CP037899">
    <property type="protein sequence ID" value="QDQ42855.1"/>
    <property type="molecule type" value="Genomic_DNA"/>
</dbReference>
<dbReference type="Pfam" id="PF00797">
    <property type="entry name" value="Acetyltransf_2"/>
    <property type="match status" value="1"/>
</dbReference>
<dbReference type="EC" id="2.3.1.118" evidence="4"/>
<dbReference type="Proteomes" id="UP000031594">
    <property type="component" value="Unassembled WGS sequence"/>
</dbReference>
<name>A0A0C1UTU1_9BACT</name>
<dbReference type="EMBL" id="JQNX01000001">
    <property type="protein sequence ID" value="KIE59188.1"/>
    <property type="molecule type" value="Genomic_DNA"/>
</dbReference>
<accession>A0A0C1UTU1</accession>
<dbReference type="SUPFAM" id="SSF54001">
    <property type="entry name" value="Cysteine proteinases"/>
    <property type="match status" value="1"/>
</dbReference>
<dbReference type="PRINTS" id="PR01543">
    <property type="entry name" value="ANATRNSFRASE"/>
</dbReference>
<dbReference type="Gene3D" id="3.30.2140.10">
    <property type="entry name" value="Arylamine N-acetyltransferase"/>
    <property type="match status" value="1"/>
</dbReference>
<reference evidence="6" key="3">
    <citation type="submission" date="2019-03" db="EMBL/GenBank/DDBJ databases">
        <title>Complete genome of Methylacidiphilum kamchatkense Kam1.</title>
        <authorList>
            <person name="Kruse T."/>
            <person name="Murarilal Ratnadevi C."/>
            <person name="Erikstad H.-A."/>
            <person name="Birkeland N.-K."/>
        </authorList>
    </citation>
    <scope>NUCLEOTIDE SEQUENCE [LARGE SCALE GENOMIC DNA]</scope>
    <source>
        <strain evidence="6">kam1</strain>
    </source>
</reference>
<dbReference type="RefSeq" id="WP_039720486.1">
    <property type="nucleotide sequence ID" value="NZ_CP037899.1"/>
</dbReference>
<protein>
    <submittedName>
        <fullName evidence="4">N-hydroxyarylamine O-acetyltransferase</fullName>
        <ecNumber evidence="4">2.3.1.118</ecNumber>
    </submittedName>
</protein>
<dbReference type="KEGG" id="mkc:kam1_1640"/>
<dbReference type="AlphaFoldDB" id="A0A0C1UTU1"/>
<proteinExistence type="inferred from homology"/>
<keyword evidence="4" id="KW-0808">Transferase</keyword>
<dbReference type="Gene3D" id="2.40.128.150">
    <property type="entry name" value="Cysteine proteinases"/>
    <property type="match status" value="1"/>
</dbReference>
<dbReference type="GO" id="GO:0046990">
    <property type="term" value="F:N-hydroxyarylamine O-acetyltransferase activity"/>
    <property type="evidence" value="ECO:0007669"/>
    <property type="project" value="UniProtKB-EC"/>
</dbReference>
<reference evidence="4" key="2">
    <citation type="journal article" date="2019" name="BMC Genomics">
        <title>Complete genome sequence analysis of the thermoacidophilic verrucomicrobial methanotroph 'Candidatus Methylacidiphilum kamchatkense' strain Kam1 and comparison with its closest relatives.</title>
        <authorList>
            <person name="Kruse T."/>
            <person name="Ratnadevi C.M."/>
            <person name="Erikstad H.A."/>
            <person name="Birkeland N.K."/>
        </authorList>
    </citation>
    <scope>NUCLEOTIDE SEQUENCE</scope>
    <source>
        <strain evidence="4">Kam1</strain>
    </source>
</reference>
<keyword evidence="4" id="KW-0012">Acyltransferase</keyword>
<evidence type="ECO:0000313" key="6">
    <source>
        <dbReference type="Proteomes" id="UP000315925"/>
    </source>
</evidence>
<dbReference type="PANTHER" id="PTHR11786">
    <property type="entry name" value="N-HYDROXYARYLAMINE O-ACETYLTRANSFERASE"/>
    <property type="match status" value="1"/>
</dbReference>
<dbReference type="InterPro" id="IPR038765">
    <property type="entry name" value="Papain-like_cys_pep_sf"/>
</dbReference>
<dbReference type="PANTHER" id="PTHR11786:SF0">
    <property type="entry name" value="ARYLAMINE N-ACETYLTRANSFERASE 4-RELATED"/>
    <property type="match status" value="1"/>
</dbReference>
<organism evidence="4 6">
    <name type="scientific">Methylacidiphilum kamchatkense Kam1</name>
    <dbReference type="NCBI Taxonomy" id="1202785"/>
    <lineage>
        <taxon>Bacteria</taxon>
        <taxon>Pseudomonadati</taxon>
        <taxon>Verrucomicrobiota</taxon>
        <taxon>Methylacidiphilae</taxon>
        <taxon>Methylacidiphilales</taxon>
        <taxon>Methylacidiphilaceae</taxon>
        <taxon>Methylacidiphilum (ex Ratnadevi et al. 2023)</taxon>
    </lineage>
</organism>
<sequence>MEVLNQSTIDLDRYFKRIHYKGDCARSLNTLFDLHLSHTQHIPFENLDILLGKSISLALPDIERKLINNKRGGYCFEHNLLFAHILNILGFPITRLAARVHYRTNKILPRTHMALLVHHDGSNWLADVGFGGHGLLLPLPLKENVETTAFGWTYRIKRIGHLWALELLQKESWSTLYSFSVEPQEEIDYKIANYYVSTHPDSPFTHTLIVQSVCPKERKILRNKVFTVQTPSSLFQKELKDDEELLEILLNEFGLSFPPNTRFTFKE</sequence>
<dbReference type="OrthoDB" id="7181050at2"/>
<evidence type="ECO:0000256" key="2">
    <source>
        <dbReference type="RuleBase" id="RU003452"/>
    </source>
</evidence>
<evidence type="ECO:0000313" key="5">
    <source>
        <dbReference type="Proteomes" id="UP000031594"/>
    </source>
</evidence>
<comment type="similarity">
    <text evidence="1 2">Belongs to the arylamine N-acetyltransferase family.</text>
</comment>
<reference evidence="3 5" key="1">
    <citation type="submission" date="2014-08" db="EMBL/GenBank/DDBJ databases">
        <title>Methylacidiphilum kamchatkense strain Kam1 draft genome sequence.</title>
        <authorList>
            <person name="Birkeland N.-K."/>
            <person name="Erikstad H.A."/>
        </authorList>
    </citation>
    <scope>NUCLEOTIDE SEQUENCE [LARGE SCALE GENOMIC DNA]</scope>
    <source>
        <strain evidence="3 5">Kam1</strain>
    </source>
</reference>
<gene>
    <name evidence="3" type="ORF">A946_00155</name>
    <name evidence="4" type="ORF">kam1_1640</name>
</gene>
<evidence type="ECO:0000256" key="1">
    <source>
        <dbReference type="ARBA" id="ARBA00006547"/>
    </source>
</evidence>
<dbReference type="Proteomes" id="UP000315925">
    <property type="component" value="Chromosome"/>
</dbReference>
<evidence type="ECO:0000313" key="4">
    <source>
        <dbReference type="EMBL" id="QDQ42855.1"/>
    </source>
</evidence>
<evidence type="ECO:0000313" key="3">
    <source>
        <dbReference type="EMBL" id="KIE59188.1"/>
    </source>
</evidence>